<keyword evidence="5" id="KW-0234">DNA repair</keyword>
<dbReference type="Proteomes" id="UP000749646">
    <property type="component" value="Unassembled WGS sequence"/>
</dbReference>
<dbReference type="GO" id="GO:0005694">
    <property type="term" value="C:chromosome"/>
    <property type="evidence" value="ECO:0007669"/>
    <property type="project" value="UniProtKB-SubCell"/>
</dbReference>
<dbReference type="GO" id="GO:0000724">
    <property type="term" value="P:double-strand break repair via homologous recombination"/>
    <property type="evidence" value="ECO:0007669"/>
    <property type="project" value="TreeGrafter"/>
</dbReference>
<keyword evidence="4" id="KW-0227">DNA damage</keyword>
<protein>
    <recommendedName>
        <fullName evidence="8">FHA domain-containing protein</fullName>
    </recommendedName>
</protein>
<dbReference type="Pfam" id="PF00498">
    <property type="entry name" value="FHA"/>
    <property type="match status" value="1"/>
</dbReference>
<keyword evidence="6" id="KW-0539">Nucleus</keyword>
<organism evidence="9 10">
    <name type="scientific">Modicella reniformis</name>
    <dbReference type="NCBI Taxonomy" id="1440133"/>
    <lineage>
        <taxon>Eukaryota</taxon>
        <taxon>Fungi</taxon>
        <taxon>Fungi incertae sedis</taxon>
        <taxon>Mucoromycota</taxon>
        <taxon>Mortierellomycotina</taxon>
        <taxon>Mortierellomycetes</taxon>
        <taxon>Mortierellales</taxon>
        <taxon>Mortierellaceae</taxon>
        <taxon>Modicella</taxon>
    </lineage>
</organism>
<dbReference type="AlphaFoldDB" id="A0A9P6IKA1"/>
<dbReference type="Gene3D" id="2.60.200.20">
    <property type="match status" value="1"/>
</dbReference>
<evidence type="ECO:0000256" key="4">
    <source>
        <dbReference type="ARBA" id="ARBA00022763"/>
    </source>
</evidence>
<name>A0A9P6IKA1_9FUNG</name>
<evidence type="ECO:0000313" key="9">
    <source>
        <dbReference type="EMBL" id="KAF9932712.1"/>
    </source>
</evidence>
<dbReference type="OrthoDB" id="552194at2759"/>
<gene>
    <name evidence="9" type="ORF">BGZ65_004370</name>
</gene>
<dbReference type="Gene3D" id="3.40.50.10190">
    <property type="entry name" value="BRCT domain"/>
    <property type="match status" value="1"/>
</dbReference>
<comment type="caution">
    <text evidence="9">The sequence shown here is derived from an EMBL/GenBank/DDBJ whole genome shotgun (WGS) entry which is preliminary data.</text>
</comment>
<reference evidence="9" key="1">
    <citation type="journal article" date="2020" name="Fungal Divers.">
        <title>Resolving the Mortierellaceae phylogeny through synthesis of multi-gene phylogenetics and phylogenomics.</title>
        <authorList>
            <person name="Vandepol N."/>
            <person name="Liber J."/>
            <person name="Desiro A."/>
            <person name="Na H."/>
            <person name="Kennedy M."/>
            <person name="Barry K."/>
            <person name="Grigoriev I.V."/>
            <person name="Miller A.N."/>
            <person name="O'Donnell K."/>
            <person name="Stajich J.E."/>
            <person name="Bonito G."/>
        </authorList>
    </citation>
    <scope>NUCLEOTIDE SEQUENCE</scope>
    <source>
        <strain evidence="9">MES-2147</strain>
    </source>
</reference>
<dbReference type="PROSITE" id="PS50006">
    <property type="entry name" value="FHA_DOMAIN"/>
    <property type="match status" value="1"/>
</dbReference>
<feature type="domain" description="FHA" evidence="8">
    <location>
        <begin position="5"/>
        <end position="68"/>
    </location>
</feature>
<dbReference type="GO" id="GO:0030870">
    <property type="term" value="C:Mre11 complex"/>
    <property type="evidence" value="ECO:0007669"/>
    <property type="project" value="InterPro"/>
</dbReference>
<evidence type="ECO:0000256" key="1">
    <source>
        <dbReference type="ARBA" id="ARBA00004123"/>
    </source>
</evidence>
<dbReference type="PANTHER" id="PTHR12162:SF0">
    <property type="entry name" value="NIBRIN"/>
    <property type="match status" value="1"/>
</dbReference>
<dbReference type="InterPro" id="IPR040227">
    <property type="entry name" value="Nibrin-rel"/>
</dbReference>
<keyword evidence="10" id="KW-1185">Reference proteome</keyword>
<dbReference type="EMBL" id="JAAAHW010009989">
    <property type="protein sequence ID" value="KAF9932712.1"/>
    <property type="molecule type" value="Genomic_DNA"/>
</dbReference>
<keyword evidence="3" id="KW-0158">Chromosome</keyword>
<accession>A0A9P6IKA1</accession>
<comment type="subcellular location">
    <subcellularLocation>
        <location evidence="2">Chromosome</location>
    </subcellularLocation>
    <subcellularLocation>
        <location evidence="1">Nucleus</location>
    </subcellularLocation>
</comment>
<sequence length="259" mass="29114">MWFLVGLERNADDTLSLGNGDLSVGRRHVTITTSKPTMQSVRVRGDYTKLFIRDLSSKHGVYVNKERIEAAKDIEITINEDHTWKNQEKKHIAGRGYGGFIDIVIGEKTSFRLERVDWSLCTQGLSAQAKVGIFETVAQVDCKVEEAWVPGVSTHLIVAKANRSEKLYLALAEGGHLVNVEWLKAVEKSFKESWDSKGQKDAQSMEVFHPAPTPSILENANIQWAPNITRRTLFKDYRFVSVTAAKAREVIVTDTDEPI</sequence>
<evidence type="ECO:0000256" key="6">
    <source>
        <dbReference type="ARBA" id="ARBA00023242"/>
    </source>
</evidence>
<proteinExistence type="inferred from homology"/>
<dbReference type="InterPro" id="IPR036420">
    <property type="entry name" value="BRCT_dom_sf"/>
</dbReference>
<evidence type="ECO:0000256" key="7">
    <source>
        <dbReference type="ARBA" id="ARBA00044757"/>
    </source>
</evidence>
<evidence type="ECO:0000313" key="10">
    <source>
        <dbReference type="Proteomes" id="UP000749646"/>
    </source>
</evidence>
<evidence type="ECO:0000256" key="5">
    <source>
        <dbReference type="ARBA" id="ARBA00023204"/>
    </source>
</evidence>
<comment type="similarity">
    <text evidence="7">Belongs to the Nibrin family.</text>
</comment>
<dbReference type="SUPFAM" id="SSF49879">
    <property type="entry name" value="SMAD/FHA domain"/>
    <property type="match status" value="1"/>
</dbReference>
<evidence type="ECO:0000259" key="8">
    <source>
        <dbReference type="PROSITE" id="PS50006"/>
    </source>
</evidence>
<dbReference type="CDD" id="cd17741">
    <property type="entry name" value="BRCT_nibrin"/>
    <property type="match status" value="1"/>
</dbReference>
<evidence type="ECO:0000256" key="2">
    <source>
        <dbReference type="ARBA" id="ARBA00004286"/>
    </source>
</evidence>
<dbReference type="PANTHER" id="PTHR12162">
    <property type="entry name" value="NIBRIN-RELATED"/>
    <property type="match status" value="1"/>
</dbReference>
<dbReference type="InterPro" id="IPR000253">
    <property type="entry name" value="FHA_dom"/>
</dbReference>
<dbReference type="GO" id="GO:0007095">
    <property type="term" value="P:mitotic G2 DNA damage checkpoint signaling"/>
    <property type="evidence" value="ECO:0007669"/>
    <property type="project" value="InterPro"/>
</dbReference>
<evidence type="ECO:0000256" key="3">
    <source>
        <dbReference type="ARBA" id="ARBA00022454"/>
    </source>
</evidence>
<dbReference type="InterPro" id="IPR008984">
    <property type="entry name" value="SMAD_FHA_dom_sf"/>
</dbReference>
<dbReference type="GO" id="GO:0003684">
    <property type="term" value="F:damaged DNA binding"/>
    <property type="evidence" value="ECO:0007669"/>
    <property type="project" value="TreeGrafter"/>
</dbReference>
<dbReference type="SUPFAM" id="SSF52113">
    <property type="entry name" value="BRCT domain"/>
    <property type="match status" value="1"/>
</dbReference>